<dbReference type="Pfam" id="PF00355">
    <property type="entry name" value="Rieske"/>
    <property type="match status" value="1"/>
</dbReference>
<reference evidence="12" key="1">
    <citation type="submission" date="2015-06" db="EMBL/GenBank/DDBJ databases">
        <title>Expansion of signal transduction pathways in fungi by whole-genome duplication.</title>
        <authorList>
            <consortium name="DOE Joint Genome Institute"/>
            <person name="Corrochano L.M."/>
            <person name="Kuo A."/>
            <person name="Marcet-Houben M."/>
            <person name="Polaino S."/>
            <person name="Salamov A."/>
            <person name="Villalobos J.M."/>
            <person name="Alvarez M.I."/>
            <person name="Avalos J."/>
            <person name="Benito E.P."/>
            <person name="Benoit I."/>
            <person name="Burger G."/>
            <person name="Camino L.P."/>
            <person name="Canovas D."/>
            <person name="Cerda-Olmedo E."/>
            <person name="Cheng J.-F."/>
            <person name="Dominguez A."/>
            <person name="Elias M."/>
            <person name="Eslava A.P."/>
            <person name="Glaser F."/>
            <person name="Grimwood J."/>
            <person name="Gutierrez G."/>
            <person name="Heitman J."/>
            <person name="Henrissat B."/>
            <person name="Iturriaga E.A."/>
            <person name="Lang B.F."/>
            <person name="Lavin J.L."/>
            <person name="Lee S."/>
            <person name="Li W."/>
            <person name="Lindquist E."/>
            <person name="Lopez-Garcia S."/>
            <person name="Luque E.M."/>
            <person name="Marcos A.T."/>
            <person name="Martin J."/>
            <person name="McCluskey K."/>
            <person name="Medina H.R."/>
            <person name="Miralles-Duran A."/>
            <person name="Miyazaki A."/>
            <person name="Munoz-Torres E."/>
            <person name="Oguiza J.A."/>
            <person name="Ohm R."/>
            <person name="Olmedo M."/>
            <person name="Orejas M."/>
            <person name="Ortiz-Castellanos L."/>
            <person name="Pisabarro A.G."/>
            <person name="Rodriguez-Romero J."/>
            <person name="Ruiz-Herrera J."/>
            <person name="Ruiz-Vazquez R."/>
            <person name="Sanz C."/>
            <person name="Schackwitz W."/>
            <person name="Schmutz J."/>
            <person name="Shahriari M."/>
            <person name="Shelest E."/>
            <person name="Silva-Franco F."/>
            <person name="Soanes D."/>
            <person name="Syed K."/>
            <person name="Tagua V.G."/>
            <person name="Talbot N.J."/>
            <person name="Thon M."/>
            <person name="De vries R.P."/>
            <person name="Wiebenga A."/>
            <person name="Yadav J.S."/>
            <person name="Braun E.L."/>
            <person name="Baker S."/>
            <person name="Garre V."/>
            <person name="Horwitz B."/>
            <person name="Torres-Martinez S."/>
            <person name="Idnurm A."/>
            <person name="Herrera-Estrella A."/>
            <person name="Gabaldon T."/>
            <person name="Grigoriev I.V."/>
        </authorList>
    </citation>
    <scope>NUCLEOTIDE SEQUENCE [LARGE SCALE GENOMIC DNA]</scope>
    <source>
        <strain evidence="12">NRRL 1555(-)</strain>
    </source>
</reference>
<dbReference type="Pfam" id="PF07992">
    <property type="entry name" value="Pyr_redox_2"/>
    <property type="match status" value="1"/>
</dbReference>
<dbReference type="InParanoid" id="A0A162V4E3"/>
<dbReference type="InterPro" id="IPR036922">
    <property type="entry name" value="Rieske_2Fe-2S_sf"/>
</dbReference>
<dbReference type="PANTHER" id="PTHR43557">
    <property type="entry name" value="APOPTOSIS-INDUCING FACTOR 1"/>
    <property type="match status" value="1"/>
</dbReference>
<dbReference type="PRINTS" id="PR00368">
    <property type="entry name" value="FADPNR"/>
</dbReference>
<dbReference type="InterPro" id="IPR036188">
    <property type="entry name" value="FAD/NAD-bd_sf"/>
</dbReference>
<dbReference type="VEuPathDB" id="FungiDB:PHYBLDRAFT_130249"/>
<evidence type="ECO:0000256" key="1">
    <source>
        <dbReference type="ARBA" id="ARBA00001974"/>
    </source>
</evidence>
<keyword evidence="6" id="KW-0274">FAD</keyword>
<dbReference type="InterPro" id="IPR016156">
    <property type="entry name" value="FAD/NAD-linked_Rdtase_dimer_sf"/>
</dbReference>
<keyword evidence="5" id="KW-0479">Metal-binding</keyword>
<dbReference type="Gene3D" id="2.102.10.10">
    <property type="entry name" value="Rieske [2Fe-2S] iron-sulphur domain"/>
    <property type="match status" value="1"/>
</dbReference>
<evidence type="ECO:0000259" key="10">
    <source>
        <dbReference type="PROSITE" id="PS51296"/>
    </source>
</evidence>
<evidence type="ECO:0000256" key="5">
    <source>
        <dbReference type="ARBA" id="ARBA00022723"/>
    </source>
</evidence>
<feature type="domain" description="Rieske" evidence="10">
    <location>
        <begin position="12"/>
        <end position="109"/>
    </location>
</feature>
<evidence type="ECO:0000313" key="12">
    <source>
        <dbReference type="Proteomes" id="UP000077315"/>
    </source>
</evidence>
<evidence type="ECO:0000256" key="9">
    <source>
        <dbReference type="ARBA" id="ARBA00023014"/>
    </source>
</evidence>
<dbReference type="OrthoDB" id="6029at2759"/>
<keyword evidence="9" id="KW-0411">Iron-sulfur</keyword>
<keyword evidence="8" id="KW-0408">Iron</keyword>
<dbReference type="Gene3D" id="3.30.390.30">
    <property type="match status" value="1"/>
</dbReference>
<dbReference type="GO" id="GO:0016651">
    <property type="term" value="F:oxidoreductase activity, acting on NAD(P)H"/>
    <property type="evidence" value="ECO:0007669"/>
    <property type="project" value="TreeGrafter"/>
</dbReference>
<evidence type="ECO:0000256" key="8">
    <source>
        <dbReference type="ARBA" id="ARBA00023004"/>
    </source>
</evidence>
<keyword evidence="12" id="KW-1185">Reference proteome</keyword>
<evidence type="ECO:0000256" key="3">
    <source>
        <dbReference type="ARBA" id="ARBA00022630"/>
    </source>
</evidence>
<dbReference type="InterPro" id="IPR017941">
    <property type="entry name" value="Rieske_2Fe-2S"/>
</dbReference>
<dbReference type="PANTHER" id="PTHR43557:SF2">
    <property type="entry name" value="RIESKE DOMAIN-CONTAINING PROTEIN-RELATED"/>
    <property type="match status" value="1"/>
</dbReference>
<dbReference type="GO" id="GO:0051537">
    <property type="term" value="F:2 iron, 2 sulfur cluster binding"/>
    <property type="evidence" value="ECO:0007669"/>
    <property type="project" value="UniProtKB-KW"/>
</dbReference>
<comment type="similarity">
    <text evidence="2">Belongs to the FAD-dependent oxidoreductase family.</text>
</comment>
<dbReference type="SUPFAM" id="SSF55424">
    <property type="entry name" value="FAD/NAD-linked reductases, dimerisation (C-terminal) domain"/>
    <property type="match status" value="1"/>
</dbReference>
<dbReference type="PRINTS" id="PR00411">
    <property type="entry name" value="PNDRDTASEI"/>
</dbReference>
<dbReference type="SUPFAM" id="SSF50022">
    <property type="entry name" value="ISP domain"/>
    <property type="match status" value="1"/>
</dbReference>
<dbReference type="Proteomes" id="UP000077315">
    <property type="component" value="Unassembled WGS sequence"/>
</dbReference>
<organism evidence="11 12">
    <name type="scientific">Phycomyces blakesleeanus (strain ATCC 8743b / DSM 1359 / FGSC 10004 / NBRC 33097 / NRRL 1555)</name>
    <dbReference type="NCBI Taxonomy" id="763407"/>
    <lineage>
        <taxon>Eukaryota</taxon>
        <taxon>Fungi</taxon>
        <taxon>Fungi incertae sedis</taxon>
        <taxon>Mucoromycota</taxon>
        <taxon>Mucoromycotina</taxon>
        <taxon>Mucoromycetes</taxon>
        <taxon>Mucorales</taxon>
        <taxon>Phycomycetaceae</taxon>
        <taxon>Phycomyces</taxon>
    </lineage>
</organism>
<dbReference type="STRING" id="763407.A0A162V4E3"/>
<dbReference type="GO" id="GO:0046872">
    <property type="term" value="F:metal ion binding"/>
    <property type="evidence" value="ECO:0007669"/>
    <property type="project" value="UniProtKB-KW"/>
</dbReference>
<accession>A0A162V4E3</accession>
<proteinExistence type="inferred from homology"/>
<dbReference type="InterPro" id="IPR023753">
    <property type="entry name" value="FAD/NAD-binding_dom"/>
</dbReference>
<keyword evidence="3" id="KW-0285">Flavoprotein</keyword>
<evidence type="ECO:0000256" key="2">
    <source>
        <dbReference type="ARBA" id="ARBA00006442"/>
    </source>
</evidence>
<dbReference type="AlphaFoldDB" id="A0A162V4E3"/>
<name>A0A162V4E3_PHYB8</name>
<dbReference type="RefSeq" id="XP_018297902.1">
    <property type="nucleotide sequence ID" value="XM_018429347.1"/>
</dbReference>
<gene>
    <name evidence="11" type="ORF">PHYBLDRAFT_130249</name>
</gene>
<dbReference type="SUPFAM" id="SSF51905">
    <property type="entry name" value="FAD/NAD(P)-binding domain"/>
    <property type="match status" value="2"/>
</dbReference>
<sequence>MSDTSKSNLQDFFAIKDGEMQSMERKEIKVNENLSFLLTRLDNRYYATSNTCTHYGAKLSESPMTSEGRVICKWHGACFDLKTGDIEDAPALDRLRTFDVSVRDGGVYVKISQEELENPRLLPKCVKHNPESKETVVILGGGASGSGAAQRLREEGFDGRIRIVSRENYYPIDRIKITKQLGIDNVNSILLRPKEFWDNLDIEFLLNTDVVNVDPKAKTVTLAQGQVWSFDHLILATGGWPRKFGWEGENLKNIFTIRTVDDNQKVSKGAFTKTTQRKPNLVVVGSSFIGMELVAAANEKANTTVIGQDRVPLANVLGPVVGDAMKRRHESKGVKFVLDAKVTGFKHKDSDTSAVGSVAVEGRDSVPADIVILAVGVAPQTSYLEKSGLPLAKDKSLLVDRYFKVQGSDSIYATGDIATFTNRLTGKQMRIEHWAHAENTGRTVATNIVKKKSVEFNFVPFFWTVLFGATLRYCGFAKSFDRVIVQGETSDIEKMSFVAYYTKNNNVLAISSYMKDPIVSHCAELLRLGKMPTASEIDSGVNPLEIPLIEI</sequence>
<evidence type="ECO:0000256" key="4">
    <source>
        <dbReference type="ARBA" id="ARBA00022714"/>
    </source>
</evidence>
<dbReference type="GO" id="GO:0005737">
    <property type="term" value="C:cytoplasm"/>
    <property type="evidence" value="ECO:0007669"/>
    <property type="project" value="TreeGrafter"/>
</dbReference>
<dbReference type="Gene3D" id="3.50.50.60">
    <property type="entry name" value="FAD/NAD(P)-binding domain"/>
    <property type="match status" value="2"/>
</dbReference>
<dbReference type="EMBL" id="KV440972">
    <property type="protein sequence ID" value="OAD79862.1"/>
    <property type="molecule type" value="Genomic_DNA"/>
</dbReference>
<dbReference type="FunCoup" id="A0A162V4E3">
    <property type="interactions" value="389"/>
</dbReference>
<keyword evidence="4" id="KW-0001">2Fe-2S</keyword>
<dbReference type="InterPro" id="IPR050446">
    <property type="entry name" value="FAD-oxidoreductase/Apoptosis"/>
</dbReference>
<evidence type="ECO:0000256" key="6">
    <source>
        <dbReference type="ARBA" id="ARBA00022827"/>
    </source>
</evidence>
<comment type="cofactor">
    <cofactor evidence="1">
        <name>FAD</name>
        <dbReference type="ChEBI" id="CHEBI:57692"/>
    </cofactor>
</comment>
<evidence type="ECO:0000313" key="11">
    <source>
        <dbReference type="EMBL" id="OAD79862.1"/>
    </source>
</evidence>
<dbReference type="PROSITE" id="PS51296">
    <property type="entry name" value="RIESKE"/>
    <property type="match status" value="1"/>
</dbReference>
<keyword evidence="7" id="KW-0560">Oxidoreductase</keyword>
<evidence type="ECO:0000256" key="7">
    <source>
        <dbReference type="ARBA" id="ARBA00023002"/>
    </source>
</evidence>
<dbReference type="GeneID" id="28990253"/>
<protein>
    <recommendedName>
        <fullName evidence="10">Rieske domain-containing protein</fullName>
    </recommendedName>
</protein>